<dbReference type="STRING" id="1447875.A0A2B7WRH9"/>
<dbReference type="InterPro" id="IPR051609">
    <property type="entry name" value="NmrA/Isoflavone_reductase-like"/>
</dbReference>
<evidence type="ECO:0000256" key="3">
    <source>
        <dbReference type="ARBA" id="ARBA00023002"/>
    </source>
</evidence>
<dbReference type="GO" id="GO:0016491">
    <property type="term" value="F:oxidoreductase activity"/>
    <property type="evidence" value="ECO:0007669"/>
    <property type="project" value="UniProtKB-KW"/>
</dbReference>
<keyword evidence="6" id="KW-1185">Reference proteome</keyword>
<dbReference type="EMBL" id="PDNB01000211">
    <property type="protein sequence ID" value="PGG99222.1"/>
    <property type="molecule type" value="Genomic_DNA"/>
</dbReference>
<sequence>MKVAIAGVGALGHHILRSILDSGKHSVTVLTRGEPRSNDPRITWRKVNYNDQSSLIEALRGIETCISTASSFDDAAFVQSQIALIEACLAAGVRRFVPSEFELDPFKRKDRVDYLIAKRKVLSFLDTSAVRDRIQCTIFTPGIFYDYYSPMTEDGKRHMSSESLVPIGFDMVVDLKNCRAELVEGMEDKRIRFTAVDDVGKIVARALELKSWPDQFLMSGENLSCMELIRLCERVRGKQFEIERMSIADVECKSEEAKKSNDVVGMFKWMTAPAVLGGEYGWDDKTAHGVDIKEVFPDEKFESLEEFLKRWW</sequence>
<dbReference type="InterPro" id="IPR036291">
    <property type="entry name" value="NAD(P)-bd_dom_sf"/>
</dbReference>
<dbReference type="AlphaFoldDB" id="A0A2B7WRH9"/>
<evidence type="ECO:0000256" key="1">
    <source>
        <dbReference type="ARBA" id="ARBA00005725"/>
    </source>
</evidence>
<accession>A0A2B7WRH9</accession>
<evidence type="ECO:0000256" key="2">
    <source>
        <dbReference type="ARBA" id="ARBA00022857"/>
    </source>
</evidence>
<name>A0A2B7WRH9_9EURO</name>
<dbReference type="InterPro" id="IPR008030">
    <property type="entry name" value="NmrA-like"/>
</dbReference>
<dbReference type="Pfam" id="PF05368">
    <property type="entry name" value="NmrA"/>
    <property type="match status" value="1"/>
</dbReference>
<keyword evidence="3" id="KW-0560">Oxidoreductase</keyword>
<dbReference type="OrthoDB" id="10000533at2759"/>
<proteinExistence type="inferred from homology"/>
<dbReference type="Gene3D" id="3.40.50.720">
    <property type="entry name" value="NAD(P)-binding Rossmann-like Domain"/>
    <property type="match status" value="1"/>
</dbReference>
<gene>
    <name evidence="5" type="ORF">AJ79_08652</name>
</gene>
<organism evidence="5 6">
    <name type="scientific">Helicocarpus griseus UAMH5409</name>
    <dbReference type="NCBI Taxonomy" id="1447875"/>
    <lineage>
        <taxon>Eukaryota</taxon>
        <taxon>Fungi</taxon>
        <taxon>Dikarya</taxon>
        <taxon>Ascomycota</taxon>
        <taxon>Pezizomycotina</taxon>
        <taxon>Eurotiomycetes</taxon>
        <taxon>Eurotiomycetidae</taxon>
        <taxon>Onygenales</taxon>
        <taxon>Ajellomycetaceae</taxon>
        <taxon>Helicocarpus</taxon>
    </lineage>
</organism>
<evidence type="ECO:0000313" key="6">
    <source>
        <dbReference type="Proteomes" id="UP000223968"/>
    </source>
</evidence>
<comment type="caution">
    <text evidence="5">The sequence shown here is derived from an EMBL/GenBank/DDBJ whole genome shotgun (WGS) entry which is preliminary data.</text>
</comment>
<dbReference type="SUPFAM" id="SSF51735">
    <property type="entry name" value="NAD(P)-binding Rossmann-fold domains"/>
    <property type="match status" value="1"/>
</dbReference>
<dbReference type="Proteomes" id="UP000223968">
    <property type="component" value="Unassembled WGS sequence"/>
</dbReference>
<evidence type="ECO:0000259" key="4">
    <source>
        <dbReference type="Pfam" id="PF05368"/>
    </source>
</evidence>
<dbReference type="PANTHER" id="PTHR47706">
    <property type="entry name" value="NMRA-LIKE FAMILY PROTEIN"/>
    <property type="match status" value="1"/>
</dbReference>
<keyword evidence="2" id="KW-0521">NADP</keyword>
<protein>
    <recommendedName>
        <fullName evidence="4">NmrA-like domain-containing protein</fullName>
    </recommendedName>
</protein>
<comment type="similarity">
    <text evidence="1">Belongs to the NmrA-type oxidoreductase family. Isoflavone reductase subfamily.</text>
</comment>
<dbReference type="PANTHER" id="PTHR47706:SF4">
    <property type="entry name" value="NMRA-LIKE DOMAIN-CONTAINING PROTEIN"/>
    <property type="match status" value="1"/>
</dbReference>
<feature type="domain" description="NmrA-like" evidence="4">
    <location>
        <begin position="5"/>
        <end position="308"/>
    </location>
</feature>
<evidence type="ECO:0000313" key="5">
    <source>
        <dbReference type="EMBL" id="PGG99222.1"/>
    </source>
</evidence>
<reference evidence="5 6" key="1">
    <citation type="submission" date="2017-10" db="EMBL/GenBank/DDBJ databases">
        <title>Comparative genomics in systemic dimorphic fungi from Ajellomycetaceae.</title>
        <authorList>
            <person name="Munoz J.F."/>
            <person name="Mcewen J.G."/>
            <person name="Clay O.K."/>
            <person name="Cuomo C.A."/>
        </authorList>
    </citation>
    <scope>NUCLEOTIDE SEQUENCE [LARGE SCALE GENOMIC DNA]</scope>
    <source>
        <strain evidence="5 6">UAMH5409</strain>
    </source>
</reference>